<name>A0AA40BTI0_9PEZI</name>
<protein>
    <submittedName>
        <fullName evidence="2">Uncharacterized protein</fullName>
    </submittedName>
</protein>
<proteinExistence type="predicted"/>
<dbReference type="InterPro" id="IPR022190">
    <property type="entry name" value="DUF3716"/>
</dbReference>
<evidence type="ECO:0000256" key="1">
    <source>
        <dbReference type="SAM" id="MobiDB-lite"/>
    </source>
</evidence>
<reference evidence="2" key="1">
    <citation type="submission" date="2023-06" db="EMBL/GenBank/DDBJ databases">
        <title>Genome-scale phylogeny and comparative genomics of the fungal order Sordariales.</title>
        <authorList>
            <consortium name="Lawrence Berkeley National Laboratory"/>
            <person name="Hensen N."/>
            <person name="Bonometti L."/>
            <person name="Westerberg I."/>
            <person name="Brannstrom I.O."/>
            <person name="Guillou S."/>
            <person name="Cros-Aarteil S."/>
            <person name="Calhoun S."/>
            <person name="Haridas S."/>
            <person name="Kuo A."/>
            <person name="Mondo S."/>
            <person name="Pangilinan J."/>
            <person name="Riley R."/>
            <person name="LaButti K."/>
            <person name="Andreopoulos B."/>
            <person name="Lipzen A."/>
            <person name="Chen C."/>
            <person name="Yanf M."/>
            <person name="Daum C."/>
            <person name="Ng V."/>
            <person name="Clum A."/>
            <person name="Steindorff A."/>
            <person name="Ohm R."/>
            <person name="Martin F."/>
            <person name="Silar P."/>
            <person name="Natvig D."/>
            <person name="Lalanne C."/>
            <person name="Gautier V."/>
            <person name="Ament-velasquez S.L."/>
            <person name="Kruys A."/>
            <person name="Hutchinson M.I."/>
            <person name="Powell A.J."/>
            <person name="Barry K."/>
            <person name="Miller A.N."/>
            <person name="Grigoriev I.V."/>
            <person name="Debuchy R."/>
            <person name="Gladieux P."/>
            <person name="Thoren M.H."/>
            <person name="Johannesson H."/>
        </authorList>
    </citation>
    <scope>NUCLEOTIDE SEQUENCE</scope>
    <source>
        <strain evidence="2">SMH3187-1</strain>
    </source>
</reference>
<dbReference type="AlphaFoldDB" id="A0AA40BTI0"/>
<organism evidence="2 3">
    <name type="scientific">Schizothecium vesticola</name>
    <dbReference type="NCBI Taxonomy" id="314040"/>
    <lineage>
        <taxon>Eukaryota</taxon>
        <taxon>Fungi</taxon>
        <taxon>Dikarya</taxon>
        <taxon>Ascomycota</taxon>
        <taxon>Pezizomycotina</taxon>
        <taxon>Sordariomycetes</taxon>
        <taxon>Sordariomycetidae</taxon>
        <taxon>Sordariales</taxon>
        <taxon>Schizotheciaceae</taxon>
        <taxon>Schizothecium</taxon>
    </lineage>
</organism>
<dbReference type="Pfam" id="PF12511">
    <property type="entry name" value="DUF3716"/>
    <property type="match status" value="1"/>
</dbReference>
<comment type="caution">
    <text evidence="2">The sequence shown here is derived from an EMBL/GenBank/DDBJ whole genome shotgun (WGS) entry which is preliminary data.</text>
</comment>
<dbReference type="Proteomes" id="UP001172155">
    <property type="component" value="Unassembled WGS sequence"/>
</dbReference>
<keyword evidence="3" id="KW-1185">Reference proteome</keyword>
<gene>
    <name evidence="2" type="ORF">B0T18DRAFT_470638</name>
</gene>
<evidence type="ECO:0000313" key="3">
    <source>
        <dbReference type="Proteomes" id="UP001172155"/>
    </source>
</evidence>
<accession>A0AA40BTI0</accession>
<dbReference type="EMBL" id="JAUKUD010000006">
    <property type="protein sequence ID" value="KAK0740114.1"/>
    <property type="molecule type" value="Genomic_DNA"/>
</dbReference>
<feature type="region of interest" description="Disordered" evidence="1">
    <location>
        <begin position="1"/>
        <end position="83"/>
    </location>
</feature>
<sequence>MCKTGSKSLRPPPRLPGREPSPEPQTQPEDQPAAPRDVQQNGTAKGQDEVHPQPERNGPPGPVLEADMSLAPEGGGVGELGPDEPVTLTKVLVIDGDGKPVGEVPPLSFTNPYIEKVLTLPIRRHVQMRPRKKLTAEALETISKPKNNQGAKWMSCYIQATGEIQEKRCSFCTTSGPFQDCVVVSGMVSRCGCCVWARQACSFMKMQQDALVMPIDQEGVGKRPSPIRRRPTRAEAAAEGQLPLLEITKDILKLRDNGVVFTDPPAIRGVPLAKISKNHPYWEGDWEDLEATVTASLRQWEAKYKGHIAAYSTSSKCPANRQSNRQIKRGKAVLQFLNKGELHPFQIIGKAYVKKQLGDYDKLFETVATTPALRGTREERRQV</sequence>
<evidence type="ECO:0000313" key="2">
    <source>
        <dbReference type="EMBL" id="KAK0740114.1"/>
    </source>
</evidence>